<dbReference type="Proteomes" id="UP000487929">
    <property type="component" value="Unassembled WGS sequence"/>
</dbReference>
<dbReference type="OrthoDB" id="27194at2"/>
<dbReference type="PIRSF" id="PIRSF037205">
    <property type="entry name" value="UCP037205"/>
    <property type="match status" value="1"/>
</dbReference>
<evidence type="ECO:0000313" key="1">
    <source>
        <dbReference type="EMBL" id="NAW33953.1"/>
    </source>
</evidence>
<sequence length="50" mass="6106">MHCKPYLPHKTCTGCGRPFAWRRKWARCWEEVRHCSARCRREVRRRSCAS</sequence>
<organism evidence="1 2">
    <name type="scientific">Halomonas alimentaria</name>
    <dbReference type="NCBI Taxonomy" id="147248"/>
    <lineage>
        <taxon>Bacteria</taxon>
        <taxon>Pseudomonadati</taxon>
        <taxon>Pseudomonadota</taxon>
        <taxon>Gammaproteobacteria</taxon>
        <taxon>Oceanospirillales</taxon>
        <taxon>Halomonadaceae</taxon>
        <taxon>Halomonas</taxon>
    </lineage>
</organism>
<keyword evidence="2" id="KW-1185">Reference proteome</keyword>
<comment type="caution">
    <text evidence="1">The sequence shown here is derived from an EMBL/GenBank/DDBJ whole genome shotgun (WGS) entry which is preliminary data.</text>
</comment>
<reference evidence="1 2" key="1">
    <citation type="submission" date="2019-12" db="EMBL/GenBank/DDBJ databases">
        <title>Draft genome sequencing of Halomonas alimentaria DSM 15356.</title>
        <authorList>
            <person name="Pandiyan K."/>
            <person name="Kushwaha P."/>
            <person name="Gowdham M."/>
            <person name="Chakdar H."/>
            <person name="Singh A."/>
            <person name="Kumar M."/>
            <person name="Saxena A.K."/>
        </authorList>
    </citation>
    <scope>NUCLEOTIDE SEQUENCE [LARGE SCALE GENOMIC DNA]</scope>
    <source>
        <strain evidence="1 2">DSM 15356</strain>
    </source>
</reference>
<dbReference type="RefSeq" id="WP_161431276.1">
    <property type="nucleotide sequence ID" value="NZ_WUTT01000001.1"/>
</dbReference>
<dbReference type="PANTHER" id="PTHR37463:SF1">
    <property type="entry name" value="DUF2256 DOMAIN-CONTAINING PROTEIN"/>
    <property type="match status" value="1"/>
</dbReference>
<proteinExistence type="predicted"/>
<dbReference type="PANTHER" id="PTHR37463">
    <property type="entry name" value="GSL3115 PROTEIN"/>
    <property type="match status" value="1"/>
</dbReference>
<evidence type="ECO:0000313" key="2">
    <source>
        <dbReference type="Proteomes" id="UP000487929"/>
    </source>
</evidence>
<dbReference type="AlphaFoldDB" id="A0A7X4W4D7"/>
<accession>A0A7X4W4D7</accession>
<name>A0A7X4W4D7_9GAMM</name>
<dbReference type="InterPro" id="IPR017136">
    <property type="entry name" value="UCP037205"/>
</dbReference>
<protein>
    <submittedName>
        <fullName evidence="1">DUF2256 domain-containing protein</fullName>
    </submittedName>
</protein>
<dbReference type="EMBL" id="WUTT01000001">
    <property type="protein sequence ID" value="NAW33953.1"/>
    <property type="molecule type" value="Genomic_DNA"/>
</dbReference>
<gene>
    <name evidence="1" type="ORF">GRB96_05945</name>
</gene>
<dbReference type="Pfam" id="PF10013">
    <property type="entry name" value="DUF2256"/>
    <property type="match status" value="1"/>
</dbReference>